<dbReference type="HOGENOM" id="CLU_1948957_0_0_1"/>
<dbReference type="AlphaFoldDB" id="A0A067SZX0"/>
<feature type="region of interest" description="Disordered" evidence="1">
    <location>
        <begin position="96"/>
        <end position="129"/>
    </location>
</feature>
<reference evidence="3" key="1">
    <citation type="journal article" date="2014" name="Proc. Natl. Acad. Sci. U.S.A.">
        <title>Extensive sampling of basidiomycete genomes demonstrates inadequacy of the white-rot/brown-rot paradigm for wood decay fungi.</title>
        <authorList>
            <person name="Riley R."/>
            <person name="Salamov A.A."/>
            <person name="Brown D.W."/>
            <person name="Nagy L.G."/>
            <person name="Floudas D."/>
            <person name="Held B.W."/>
            <person name="Levasseur A."/>
            <person name="Lombard V."/>
            <person name="Morin E."/>
            <person name="Otillar R."/>
            <person name="Lindquist E.A."/>
            <person name="Sun H."/>
            <person name="LaButti K.M."/>
            <person name="Schmutz J."/>
            <person name="Jabbour D."/>
            <person name="Luo H."/>
            <person name="Baker S.E."/>
            <person name="Pisabarro A.G."/>
            <person name="Walton J.D."/>
            <person name="Blanchette R.A."/>
            <person name="Henrissat B."/>
            <person name="Martin F."/>
            <person name="Cullen D."/>
            <person name="Hibbett D.S."/>
            <person name="Grigoriev I.V."/>
        </authorList>
    </citation>
    <scope>NUCLEOTIDE SEQUENCE [LARGE SCALE GENOMIC DNA]</scope>
    <source>
        <strain evidence="3">CBS 339.88</strain>
    </source>
</reference>
<organism evidence="2 3">
    <name type="scientific">Galerina marginata (strain CBS 339.88)</name>
    <dbReference type="NCBI Taxonomy" id="685588"/>
    <lineage>
        <taxon>Eukaryota</taxon>
        <taxon>Fungi</taxon>
        <taxon>Dikarya</taxon>
        <taxon>Basidiomycota</taxon>
        <taxon>Agaricomycotina</taxon>
        <taxon>Agaricomycetes</taxon>
        <taxon>Agaricomycetidae</taxon>
        <taxon>Agaricales</taxon>
        <taxon>Agaricineae</taxon>
        <taxon>Strophariaceae</taxon>
        <taxon>Galerina</taxon>
    </lineage>
</organism>
<evidence type="ECO:0000256" key="1">
    <source>
        <dbReference type="SAM" id="MobiDB-lite"/>
    </source>
</evidence>
<feature type="compositionally biased region" description="Basic and acidic residues" evidence="1">
    <location>
        <begin position="116"/>
        <end position="129"/>
    </location>
</feature>
<name>A0A067SZX0_GALM3</name>
<evidence type="ECO:0000313" key="2">
    <source>
        <dbReference type="EMBL" id="KDR76455.1"/>
    </source>
</evidence>
<evidence type="ECO:0000313" key="3">
    <source>
        <dbReference type="Proteomes" id="UP000027222"/>
    </source>
</evidence>
<protein>
    <submittedName>
        <fullName evidence="2">Uncharacterized protein</fullName>
    </submittedName>
</protein>
<dbReference type="Proteomes" id="UP000027222">
    <property type="component" value="Unassembled WGS sequence"/>
</dbReference>
<proteinExistence type="predicted"/>
<gene>
    <name evidence="2" type="ORF">GALMADRAFT_446394</name>
</gene>
<accession>A0A067SZX0</accession>
<sequence>MVSLHTDTVIVHIFRTHASVLAGAVSVHYHYNHCSPSAPSFNMPRLLACANVVDAHCREPPVLVNLLPHIPCPCVRHITRRCLLMSDISKIHLTPSPCSWSMRTTPPTKITRTKRRGNEEERGKSNARR</sequence>
<dbReference type="EMBL" id="KL142378">
    <property type="protein sequence ID" value="KDR76455.1"/>
    <property type="molecule type" value="Genomic_DNA"/>
</dbReference>
<keyword evidence="3" id="KW-1185">Reference proteome</keyword>